<dbReference type="OrthoDB" id="286301at2759"/>
<feature type="chain" id="PRO_5040261589" description="FAS1 domain-containing protein" evidence="2">
    <location>
        <begin position="20"/>
        <end position="436"/>
    </location>
</feature>
<dbReference type="EMBL" id="CP089278">
    <property type="protein sequence ID" value="USP79746.1"/>
    <property type="molecule type" value="Genomic_DNA"/>
</dbReference>
<feature type="transmembrane region" description="Helical" evidence="1">
    <location>
        <begin position="350"/>
        <end position="373"/>
    </location>
</feature>
<protein>
    <recommendedName>
        <fullName evidence="3">FAS1 domain-containing protein</fullName>
    </recommendedName>
</protein>
<evidence type="ECO:0000256" key="2">
    <source>
        <dbReference type="SAM" id="SignalP"/>
    </source>
</evidence>
<dbReference type="PANTHER" id="PTHR10900:SF77">
    <property type="entry name" value="FI19380P1"/>
    <property type="match status" value="1"/>
</dbReference>
<sequence length="436" mass="46853">MMMFKQLCPVALLTVLVSSSPVERATTDSVAILTAISQDPELSTFYSLLNSTGGASGIPGPPFEERFNSLADGRKYTAFAPVNSAFEALQPGVATALTTPASYVLLEAILRTHIVEGLVNPEEALNVNKSIISIEGIPLTFQSSGSTISINNQAALVSTESTPVGNGAIFKITSVLDPLVTIFGTDVGKNGSVIATTNPQVANDVPRDSQTIASLLASISELSTYTELLKTTSPSFFNLLDASLRTDKHISVFAPSNAASAAVGQTPKAIQPSNQPFTSYLLEYPFIDTTSAGQEKSIVGFPAIMRRDARGTVTSVNNAFVKGEPRFIVFPQRFLNINIVVGVDVHPTNIFKFVICFSALPVKPFVFLIFVFLRFVLFAVRRPVAVDELDHRAGHLFKGFEADVVDEKTEVVARSRYEARDSVLHWGLAVSTAVTS</sequence>
<evidence type="ECO:0000313" key="5">
    <source>
        <dbReference type="Proteomes" id="UP001056012"/>
    </source>
</evidence>
<dbReference type="InterPro" id="IPR000782">
    <property type="entry name" value="FAS1_domain"/>
</dbReference>
<reference evidence="4" key="1">
    <citation type="submission" date="2021-12" db="EMBL/GenBank/DDBJ databases">
        <title>Curvularia clavata genome.</title>
        <authorList>
            <person name="Cao Y."/>
        </authorList>
    </citation>
    <scope>NUCLEOTIDE SEQUENCE</scope>
    <source>
        <strain evidence="4">Yc1106</strain>
    </source>
</reference>
<feature type="domain" description="FAS1" evidence="3">
    <location>
        <begin position="29"/>
        <end position="176"/>
    </location>
</feature>
<accession>A0A9Q9DVT1</accession>
<dbReference type="PROSITE" id="PS50213">
    <property type="entry name" value="FAS1"/>
    <property type="match status" value="1"/>
</dbReference>
<feature type="signal peptide" evidence="2">
    <location>
        <begin position="1"/>
        <end position="19"/>
    </location>
</feature>
<keyword evidence="2" id="KW-0732">Signal</keyword>
<dbReference type="SMART" id="SM00554">
    <property type="entry name" value="FAS1"/>
    <property type="match status" value="1"/>
</dbReference>
<evidence type="ECO:0000259" key="3">
    <source>
        <dbReference type="PROSITE" id="PS50213"/>
    </source>
</evidence>
<keyword evidence="5" id="KW-1185">Reference proteome</keyword>
<dbReference type="Gene3D" id="2.30.180.10">
    <property type="entry name" value="FAS1 domain"/>
    <property type="match status" value="2"/>
</dbReference>
<dbReference type="InterPro" id="IPR036378">
    <property type="entry name" value="FAS1_dom_sf"/>
</dbReference>
<keyword evidence="1" id="KW-1133">Transmembrane helix</keyword>
<dbReference type="Proteomes" id="UP001056012">
    <property type="component" value="Chromosome 5"/>
</dbReference>
<dbReference type="PANTHER" id="PTHR10900">
    <property type="entry name" value="PERIOSTIN-RELATED"/>
    <property type="match status" value="1"/>
</dbReference>
<evidence type="ECO:0000313" key="4">
    <source>
        <dbReference type="EMBL" id="USP79746.1"/>
    </source>
</evidence>
<dbReference type="AlphaFoldDB" id="A0A9Q9DVT1"/>
<evidence type="ECO:0000256" key="1">
    <source>
        <dbReference type="SAM" id="Phobius"/>
    </source>
</evidence>
<organism evidence="4 5">
    <name type="scientific">Curvularia clavata</name>
    <dbReference type="NCBI Taxonomy" id="95742"/>
    <lineage>
        <taxon>Eukaryota</taxon>
        <taxon>Fungi</taxon>
        <taxon>Dikarya</taxon>
        <taxon>Ascomycota</taxon>
        <taxon>Pezizomycotina</taxon>
        <taxon>Dothideomycetes</taxon>
        <taxon>Pleosporomycetidae</taxon>
        <taxon>Pleosporales</taxon>
        <taxon>Pleosporineae</taxon>
        <taxon>Pleosporaceae</taxon>
        <taxon>Curvularia</taxon>
    </lineage>
</organism>
<gene>
    <name evidence="4" type="ORF">yc1106_07020</name>
</gene>
<dbReference type="InterPro" id="IPR050904">
    <property type="entry name" value="Adhesion/Biosynth-related"/>
</dbReference>
<dbReference type="SUPFAM" id="SSF82153">
    <property type="entry name" value="FAS1 domain"/>
    <property type="match status" value="2"/>
</dbReference>
<proteinExistence type="predicted"/>
<keyword evidence="1" id="KW-0812">Transmembrane</keyword>
<dbReference type="Pfam" id="PF02469">
    <property type="entry name" value="Fasciclin"/>
    <property type="match status" value="1"/>
</dbReference>
<name>A0A9Q9DVT1_CURCL</name>
<dbReference type="VEuPathDB" id="FungiDB:yc1106_07020"/>
<keyword evidence="1" id="KW-0472">Membrane</keyword>